<sequence>MRKGTSLLKIVLFLGLVLAIIQKITGSSAFTSSVLEIFQAIIVTAMPAVIMIAGIYILIRCLFR</sequence>
<dbReference type="Proteomes" id="UP001305815">
    <property type="component" value="Chromosome"/>
</dbReference>
<protein>
    <submittedName>
        <fullName evidence="2">Uncharacterized protein</fullName>
    </submittedName>
</protein>
<evidence type="ECO:0000313" key="2">
    <source>
        <dbReference type="EMBL" id="BDZ76099.1"/>
    </source>
</evidence>
<keyword evidence="1" id="KW-0812">Transmembrane</keyword>
<dbReference type="EMBL" id="AP027742">
    <property type="protein sequence ID" value="BDZ76099.1"/>
    <property type="molecule type" value="Genomic_DNA"/>
</dbReference>
<dbReference type="RefSeq" id="WP_316266052.1">
    <property type="nucleotide sequence ID" value="NZ_AP027742.1"/>
</dbReference>
<organism evidence="2 3">
    <name type="scientific">Claveliimonas bilis</name>
    <dbReference type="NCBI Taxonomy" id="3028070"/>
    <lineage>
        <taxon>Bacteria</taxon>
        <taxon>Bacillati</taxon>
        <taxon>Bacillota</taxon>
        <taxon>Clostridia</taxon>
        <taxon>Lachnospirales</taxon>
        <taxon>Lachnospiraceae</taxon>
        <taxon>Claveliimonas</taxon>
    </lineage>
</organism>
<keyword evidence="3" id="KW-1185">Reference proteome</keyword>
<reference evidence="3" key="1">
    <citation type="journal article" date="2023" name="Int. J. Syst. Evol. Microbiol.">
        <title>Claveliimonas bilis gen. nov., sp. nov., deoxycholic acid-producing bacteria isolated from human faeces, and reclassification of Sellimonas monacensis Zenner et al. 2021 as Claveliimonas monacensis comb. nov.</title>
        <authorList>
            <person name="Hisatomi A."/>
            <person name="Kastawa N.W.E.P.G."/>
            <person name="Song I."/>
            <person name="Ohkuma M."/>
            <person name="Fukiya S."/>
            <person name="Sakamoto M."/>
        </authorList>
    </citation>
    <scope>NUCLEOTIDE SEQUENCE [LARGE SCALE GENOMIC DNA]</scope>
    <source>
        <strain evidence="3">12BBH14</strain>
    </source>
</reference>
<accession>A0ABM8I0K4</accession>
<keyword evidence="1" id="KW-1133">Transmembrane helix</keyword>
<evidence type="ECO:0000256" key="1">
    <source>
        <dbReference type="SAM" id="Phobius"/>
    </source>
</evidence>
<evidence type="ECO:0000313" key="3">
    <source>
        <dbReference type="Proteomes" id="UP001305815"/>
    </source>
</evidence>
<gene>
    <name evidence="2" type="ORF">Lac1_02820</name>
</gene>
<feature type="transmembrane region" description="Helical" evidence="1">
    <location>
        <begin position="39"/>
        <end position="59"/>
    </location>
</feature>
<name>A0ABM8I0K4_9FIRM</name>
<keyword evidence="1" id="KW-0472">Membrane</keyword>
<proteinExistence type="predicted"/>